<dbReference type="EMBL" id="JANKAS010000002">
    <property type="protein sequence ID" value="MCR1898160.1"/>
    <property type="molecule type" value="Genomic_DNA"/>
</dbReference>
<reference evidence="2" key="1">
    <citation type="submission" date="2022-07" db="EMBL/GenBank/DDBJ databases">
        <title>Enhanced cultured diversity of the mouse gut microbiota enables custom-made synthetic communities.</title>
        <authorList>
            <person name="Afrizal A."/>
        </authorList>
    </citation>
    <scope>NUCLEOTIDE SEQUENCE</scope>
    <source>
        <strain evidence="2">DSM 28593</strain>
    </source>
</reference>
<comment type="caution">
    <text evidence="2">The sequence shown here is derived from an EMBL/GenBank/DDBJ whole genome shotgun (WGS) entry which is preliminary data.</text>
</comment>
<dbReference type="Pfam" id="PF13684">
    <property type="entry name" value="FakA-like_C"/>
    <property type="match status" value="1"/>
</dbReference>
<dbReference type="InterPro" id="IPR050270">
    <property type="entry name" value="DegV_domain_contain"/>
</dbReference>
<name>A0AAE3HER5_9FIRM</name>
<dbReference type="InterPro" id="IPR004007">
    <property type="entry name" value="DhaL_dom"/>
</dbReference>
<gene>
    <name evidence="2" type="ORF">NSA47_04050</name>
</gene>
<dbReference type="GO" id="GO:0004371">
    <property type="term" value="F:glycerone kinase activity"/>
    <property type="evidence" value="ECO:0007669"/>
    <property type="project" value="InterPro"/>
</dbReference>
<proteinExistence type="predicted"/>
<dbReference type="PANTHER" id="PTHR33434">
    <property type="entry name" value="DEGV DOMAIN-CONTAINING PROTEIN DR_1986-RELATED"/>
    <property type="match status" value="1"/>
</dbReference>
<keyword evidence="3" id="KW-1185">Reference proteome</keyword>
<dbReference type="InterPro" id="IPR019986">
    <property type="entry name" value="YloV-like"/>
</dbReference>
<dbReference type="Pfam" id="PF02734">
    <property type="entry name" value="Dak2"/>
    <property type="match status" value="1"/>
</dbReference>
<accession>A0AAE3HER5</accession>
<protein>
    <submittedName>
        <fullName evidence="2">DAK2 domain-containing protein</fullName>
    </submittedName>
</protein>
<dbReference type="AlphaFoldDB" id="A0AAE3HER5"/>
<evidence type="ECO:0000313" key="2">
    <source>
        <dbReference type="EMBL" id="MCR1898160.1"/>
    </source>
</evidence>
<sequence length="530" mass="58486">MIIFAANNLENNKDIVNDLNVFPVPDGDTGTNMSLTIQFAAKEVSEVATNSLEKIADAASRGSLMGARGNSGVILSQLFRGFAKACKDKEVLDIHDFSMALKSGSDMAYKAVMKPTEGTILTVARESASYAMHNTKNFKTLDVFIEKIIEWANITLDKTPNMLPVLKEAGVVDAGGKGLIYIFEGAYKALFGNDLEVDIKSSPEKHDKTHAPGKSHISTADIQFAYCTEFIVLSKNPSINSFKTELSQLGDSLLVVGDEERIKVHVHTNHPGKALEYALQMGEVTNIKIDNMKEQHRSQLNLETQKVENIELKDYAFIAVSAGEGIVKVFEDLGVESIIKGGQTMNPSTEDFLIELEKLQAKNIFILPNNSNIFLAADQAKQISDKSVHVLPTRTIPQGIAALLAFNPEQSVEDNYNSMEKTINEVKTGQITFAVRDTQVNGMEIHKEDIIGLLDGDIVVVGKDIEKVALQLLDKMVEEEDELVTIFTGEDVSKDQSSNLLNKIEERFQDIDIENLYGGQPLYYYIISVE</sequence>
<dbReference type="InterPro" id="IPR048394">
    <property type="entry name" value="FakA-like_M"/>
</dbReference>
<feature type="domain" description="DhaL" evidence="1">
    <location>
        <begin position="1"/>
        <end position="188"/>
    </location>
</feature>
<dbReference type="SMART" id="SM01121">
    <property type="entry name" value="Dak1_2"/>
    <property type="match status" value="1"/>
</dbReference>
<evidence type="ECO:0000259" key="1">
    <source>
        <dbReference type="PROSITE" id="PS51480"/>
    </source>
</evidence>
<dbReference type="Proteomes" id="UP001205748">
    <property type="component" value="Unassembled WGS sequence"/>
</dbReference>
<dbReference type="Pfam" id="PF21645">
    <property type="entry name" value="FakA-like_M"/>
    <property type="match status" value="1"/>
</dbReference>
<dbReference type="InterPro" id="IPR033470">
    <property type="entry name" value="FakA-like_C"/>
</dbReference>
<dbReference type="SMART" id="SM01120">
    <property type="entry name" value="Dak2"/>
    <property type="match status" value="1"/>
</dbReference>
<organism evidence="2 3">
    <name type="scientific">Irregularibacter muris</name>
    <dbReference type="NCBI Taxonomy" id="1796619"/>
    <lineage>
        <taxon>Bacteria</taxon>
        <taxon>Bacillati</taxon>
        <taxon>Bacillota</taxon>
        <taxon>Clostridia</taxon>
        <taxon>Eubacteriales</taxon>
        <taxon>Eubacteriaceae</taxon>
        <taxon>Irregularibacter</taxon>
    </lineage>
</organism>
<dbReference type="GO" id="GO:0006071">
    <property type="term" value="P:glycerol metabolic process"/>
    <property type="evidence" value="ECO:0007669"/>
    <property type="project" value="InterPro"/>
</dbReference>
<dbReference type="InterPro" id="IPR036117">
    <property type="entry name" value="DhaL_dom_sf"/>
</dbReference>
<dbReference type="SUPFAM" id="SSF101473">
    <property type="entry name" value="DhaL-like"/>
    <property type="match status" value="1"/>
</dbReference>
<dbReference type="PROSITE" id="PS51480">
    <property type="entry name" value="DHAL"/>
    <property type="match status" value="1"/>
</dbReference>
<evidence type="ECO:0000313" key="3">
    <source>
        <dbReference type="Proteomes" id="UP001205748"/>
    </source>
</evidence>
<dbReference type="NCBIfam" id="TIGR03599">
    <property type="entry name" value="YloV"/>
    <property type="match status" value="1"/>
</dbReference>
<dbReference type="Gene3D" id="1.25.40.340">
    <property type="match status" value="1"/>
</dbReference>
<dbReference type="PANTHER" id="PTHR33434:SF4">
    <property type="entry name" value="PHOSPHATASE PROTEIN"/>
    <property type="match status" value="1"/>
</dbReference>